<accession>A0A7S5V0Y2</accession>
<evidence type="ECO:0000313" key="2">
    <source>
        <dbReference type="EMBL" id="QIG76539.1"/>
    </source>
</evidence>
<protein>
    <submittedName>
        <fullName evidence="2">RNA polymerase RNAP1 subunit A protein</fullName>
    </submittedName>
</protein>
<dbReference type="EMBL" id="MN988555">
    <property type="protein sequence ID" value="QIG76539.1"/>
    <property type="molecule type" value="Genomic_DNA"/>
</dbReference>
<gene>
    <name evidence="2" type="ORF">EVC27_014</name>
</gene>
<evidence type="ECO:0000313" key="3">
    <source>
        <dbReference type="Proteomes" id="UP000626490"/>
    </source>
</evidence>
<feature type="region of interest" description="Disordered" evidence="1">
    <location>
        <begin position="123"/>
        <end position="144"/>
    </location>
</feature>
<sequence length="144" mass="15704">MALTFNAPQTSRSNNNQTQERPRTEYWLNIGIEAQDGTFVALPNGLPLDTMEPRVIRGSNEEWNALQAASNSLLAMILEQVKELAPGQEEVINGLSIQVKRVKADAGAPSKETNPFLIGFQGITAKAKPEEQAPEETGSKRKSA</sequence>
<name>A0A7S5V0Y2_9CAUD</name>
<evidence type="ECO:0000256" key="1">
    <source>
        <dbReference type="SAM" id="MobiDB-lite"/>
    </source>
</evidence>
<organism evidence="2 3">
    <name type="scientific">Rhizobium phage RHph_I1_6</name>
    <dbReference type="NCBI Taxonomy" id="2509728"/>
    <lineage>
        <taxon>Viruses</taxon>
        <taxon>Duplodnaviria</taxon>
        <taxon>Heunggongvirae</taxon>
        <taxon>Uroviricota</taxon>
        <taxon>Caudoviricetes</taxon>
        <taxon>Schitoviridae</taxon>
        <taxon>Demetervirinae</taxon>
        <taxon>Cyamitesvirus</taxon>
        <taxon>Cyamitesvirus I16</taxon>
    </lineage>
</organism>
<feature type="region of interest" description="Disordered" evidence="1">
    <location>
        <begin position="1"/>
        <end position="22"/>
    </location>
</feature>
<feature type="compositionally biased region" description="Polar residues" evidence="1">
    <location>
        <begin position="1"/>
        <end position="19"/>
    </location>
</feature>
<proteinExistence type="predicted"/>
<dbReference type="Proteomes" id="UP000626490">
    <property type="component" value="Segment"/>
</dbReference>
<reference evidence="2" key="1">
    <citation type="submission" date="2020-01" db="EMBL/GenBank/DDBJ databases">
        <title>Patterns of diversity and host range of bacteriophage communities associated with bean-nodulatin bacteria.</title>
        <authorList>
            <person name="Vann Cauwenberghe J."/>
            <person name="Santamaria R.I."/>
            <person name="Bustos P."/>
            <person name="Juarez S."/>
            <person name="Gonzalez V."/>
        </authorList>
    </citation>
    <scope>NUCLEOTIDE SEQUENCE</scope>
</reference>
<keyword evidence="3" id="KW-1185">Reference proteome</keyword>